<comment type="similarity">
    <text evidence="5">Belongs to the ligand-gated ion channel (TC 1.A.9) family.</text>
</comment>
<dbReference type="InterPro" id="IPR006029">
    <property type="entry name" value="Neurotrans-gated_channel_TM"/>
</dbReference>
<keyword evidence="4 5" id="KW-0472">Membrane</keyword>
<reference evidence="8" key="1">
    <citation type="submission" date="2022-11" db="EMBL/GenBank/DDBJ databases">
        <title>Centuries of genome instability and evolution in soft-shell clam transmissible cancer (bioRxiv).</title>
        <authorList>
            <person name="Hart S.F.M."/>
            <person name="Yonemitsu M.A."/>
            <person name="Giersch R.M."/>
            <person name="Beal B.F."/>
            <person name="Arriagada G."/>
            <person name="Davis B.W."/>
            <person name="Ostrander E.A."/>
            <person name="Goff S.P."/>
            <person name="Metzger M.J."/>
        </authorList>
    </citation>
    <scope>NUCLEOTIDE SEQUENCE</scope>
    <source>
        <strain evidence="8">MELC-2E11</strain>
        <tissue evidence="8">Siphon/mantle</tissue>
    </source>
</reference>
<evidence type="ECO:0000259" key="6">
    <source>
        <dbReference type="Pfam" id="PF02931"/>
    </source>
</evidence>
<organism evidence="8 9">
    <name type="scientific">Mya arenaria</name>
    <name type="common">Soft-shell clam</name>
    <dbReference type="NCBI Taxonomy" id="6604"/>
    <lineage>
        <taxon>Eukaryota</taxon>
        <taxon>Metazoa</taxon>
        <taxon>Spiralia</taxon>
        <taxon>Lophotrochozoa</taxon>
        <taxon>Mollusca</taxon>
        <taxon>Bivalvia</taxon>
        <taxon>Autobranchia</taxon>
        <taxon>Heteroconchia</taxon>
        <taxon>Euheterodonta</taxon>
        <taxon>Imparidentia</taxon>
        <taxon>Neoheterodontei</taxon>
        <taxon>Myida</taxon>
        <taxon>Myoidea</taxon>
        <taxon>Myidae</taxon>
        <taxon>Mya</taxon>
    </lineage>
</organism>
<accession>A0ABY7FK46</accession>
<evidence type="ECO:0000259" key="7">
    <source>
        <dbReference type="Pfam" id="PF02932"/>
    </source>
</evidence>
<dbReference type="CDD" id="cd19051">
    <property type="entry name" value="LGIC_TM_cation"/>
    <property type="match status" value="1"/>
</dbReference>
<evidence type="ECO:0000256" key="5">
    <source>
        <dbReference type="RuleBase" id="RU000687"/>
    </source>
</evidence>
<dbReference type="InterPro" id="IPR036719">
    <property type="entry name" value="Neuro-gated_channel_TM_sf"/>
</dbReference>
<dbReference type="InterPro" id="IPR036734">
    <property type="entry name" value="Neur_chan_lig-bd_sf"/>
</dbReference>
<dbReference type="PROSITE" id="PS00236">
    <property type="entry name" value="NEUROTR_ION_CHANNEL"/>
    <property type="match status" value="1"/>
</dbReference>
<dbReference type="Gene3D" id="1.20.58.390">
    <property type="entry name" value="Neurotransmitter-gated ion-channel transmembrane domain"/>
    <property type="match status" value="1"/>
</dbReference>
<dbReference type="SUPFAM" id="SSF90112">
    <property type="entry name" value="Neurotransmitter-gated ion-channel transmembrane pore"/>
    <property type="match status" value="1"/>
</dbReference>
<feature type="non-terminal residue" evidence="8">
    <location>
        <position position="309"/>
    </location>
</feature>
<gene>
    <name evidence="8" type="ORF">MAR_015523</name>
</gene>
<dbReference type="CDD" id="cd18989">
    <property type="entry name" value="LGIC_ECD_cation"/>
    <property type="match status" value="1"/>
</dbReference>
<evidence type="ECO:0000256" key="4">
    <source>
        <dbReference type="ARBA" id="ARBA00023136"/>
    </source>
</evidence>
<evidence type="ECO:0000313" key="8">
    <source>
        <dbReference type="EMBL" id="WAR21549.1"/>
    </source>
</evidence>
<dbReference type="EMBL" id="CP111023">
    <property type="protein sequence ID" value="WAR21549.1"/>
    <property type="molecule type" value="Genomic_DNA"/>
</dbReference>
<dbReference type="InterPro" id="IPR038050">
    <property type="entry name" value="Neuro_actylchol_rec"/>
</dbReference>
<dbReference type="PRINTS" id="PR00252">
    <property type="entry name" value="NRIONCHANNEL"/>
</dbReference>
<keyword evidence="5" id="KW-0813">Transport</keyword>
<proteinExistence type="inferred from homology"/>
<sequence length="309" mass="34751">PQDDIWKPDISLANTYTSFTGLGSSFLNVRLYYDGTVLWKPYQVLESTCSVVITNFPFDTQSCDLKFTAWSYAKEEVELNLGANGIYFKDLAPNNQWDIVNSASNEINSDESAVTFTLKLKRKPGFYILNIVAPVVLLSLLNAFTFVLPVASGERAGYSVTVFLSLAVFLTIVASEMPKNSEHTSIFSVYLMTMTTCSTLIVMLTLVEVRLSIRTIPDQPINKFFQLLYKLAMVLRCEGCKTREKVVPKQENNEMSNDEPEADKVVNEFTTNWPDLVDALDFLLFWGFVTVTFIVTMTCMLAAWSAGQE</sequence>
<feature type="domain" description="Neurotransmitter-gated ion-channel ligand-binding" evidence="6">
    <location>
        <begin position="1"/>
        <end position="124"/>
    </location>
</feature>
<dbReference type="PANTHER" id="PTHR18945">
    <property type="entry name" value="NEUROTRANSMITTER GATED ION CHANNEL"/>
    <property type="match status" value="1"/>
</dbReference>
<evidence type="ECO:0000256" key="1">
    <source>
        <dbReference type="ARBA" id="ARBA00004141"/>
    </source>
</evidence>
<evidence type="ECO:0000313" key="9">
    <source>
        <dbReference type="Proteomes" id="UP001164746"/>
    </source>
</evidence>
<keyword evidence="5" id="KW-0407">Ion channel</keyword>
<dbReference type="Pfam" id="PF02931">
    <property type="entry name" value="Neur_chan_LBD"/>
    <property type="match status" value="1"/>
</dbReference>
<feature type="domain" description="Neurotransmitter-gated ion-channel transmembrane" evidence="7">
    <location>
        <begin position="131"/>
        <end position="214"/>
    </location>
</feature>
<protein>
    <submittedName>
        <fullName evidence="8">ACHA6-like protein</fullName>
    </submittedName>
</protein>
<evidence type="ECO:0000256" key="2">
    <source>
        <dbReference type="ARBA" id="ARBA00022692"/>
    </source>
</evidence>
<keyword evidence="5" id="KW-0406">Ion transport</keyword>
<dbReference type="InterPro" id="IPR006201">
    <property type="entry name" value="Neur_channel"/>
</dbReference>
<dbReference type="Pfam" id="PF02932">
    <property type="entry name" value="Neur_chan_memb"/>
    <property type="match status" value="1"/>
</dbReference>
<name>A0ABY7FK46_MYAAR</name>
<dbReference type="Proteomes" id="UP001164746">
    <property type="component" value="Chromosome 12"/>
</dbReference>
<feature type="transmembrane region" description="Helical" evidence="5">
    <location>
        <begin position="283"/>
        <end position="304"/>
    </location>
</feature>
<comment type="subcellular location">
    <subcellularLocation>
        <location evidence="1">Membrane</location>
        <topology evidence="1">Multi-pass membrane protein</topology>
    </subcellularLocation>
</comment>
<keyword evidence="3 5" id="KW-1133">Transmembrane helix</keyword>
<dbReference type="InterPro" id="IPR006202">
    <property type="entry name" value="Neur_chan_lig-bd"/>
</dbReference>
<keyword evidence="9" id="KW-1185">Reference proteome</keyword>
<dbReference type="InterPro" id="IPR018000">
    <property type="entry name" value="Neurotransmitter_ion_chnl_CS"/>
</dbReference>
<dbReference type="Gene3D" id="2.70.170.10">
    <property type="entry name" value="Neurotransmitter-gated ion-channel ligand-binding domain"/>
    <property type="match status" value="1"/>
</dbReference>
<evidence type="ECO:0000256" key="3">
    <source>
        <dbReference type="ARBA" id="ARBA00022989"/>
    </source>
</evidence>
<dbReference type="SUPFAM" id="SSF63712">
    <property type="entry name" value="Nicotinic receptor ligand binding domain-like"/>
    <property type="match status" value="1"/>
</dbReference>
<feature type="transmembrane region" description="Helical" evidence="5">
    <location>
        <begin position="156"/>
        <end position="175"/>
    </location>
</feature>
<feature type="transmembrane region" description="Helical" evidence="5">
    <location>
        <begin position="187"/>
        <end position="207"/>
    </location>
</feature>
<keyword evidence="2 5" id="KW-0812">Transmembrane</keyword>
<feature type="transmembrane region" description="Helical" evidence="5">
    <location>
        <begin position="126"/>
        <end position="150"/>
    </location>
</feature>